<dbReference type="InterPro" id="IPR001647">
    <property type="entry name" value="HTH_TetR"/>
</dbReference>
<feature type="region of interest" description="Disordered" evidence="3">
    <location>
        <begin position="324"/>
        <end position="346"/>
    </location>
</feature>
<evidence type="ECO:0000313" key="5">
    <source>
        <dbReference type="EMBL" id="EFE66585.2"/>
    </source>
</evidence>
<feature type="compositionally biased region" description="Polar residues" evidence="3">
    <location>
        <begin position="22"/>
        <end position="32"/>
    </location>
</feature>
<dbReference type="GO" id="GO:0003700">
    <property type="term" value="F:DNA-binding transcription factor activity"/>
    <property type="evidence" value="ECO:0007669"/>
    <property type="project" value="TreeGrafter"/>
</dbReference>
<accession>D5ZRS2</accession>
<keyword evidence="1 2" id="KW-0238">DNA-binding</keyword>
<dbReference type="eggNOG" id="COG1309">
    <property type="taxonomic scope" value="Bacteria"/>
</dbReference>
<dbReference type="PROSITE" id="PS50977">
    <property type="entry name" value="HTH_TETR_2"/>
    <property type="match status" value="1"/>
</dbReference>
<evidence type="ECO:0000313" key="6">
    <source>
        <dbReference type="Proteomes" id="UP000003824"/>
    </source>
</evidence>
<reference evidence="6" key="1">
    <citation type="submission" date="2008-12" db="EMBL/GenBank/DDBJ databases">
        <title>Annotation of Streptomyces ghanaensis ATCC 14672.</title>
        <authorList>
            <consortium name="The Broad Institute Genome Sequencing Platform"/>
            <consortium name="Broad Institute Microbial Sequencing Center"/>
            <person name="Fischbach M."/>
            <person name="Ward D."/>
            <person name="Young S."/>
            <person name="Kodira C.D."/>
            <person name="Zeng Q."/>
            <person name="Koehrsen M."/>
            <person name="Godfrey P."/>
            <person name="Alvarado L."/>
            <person name="Berlin A.M."/>
            <person name="Borenstein D."/>
            <person name="Chen Z."/>
            <person name="Engels R."/>
            <person name="Freedman E."/>
            <person name="Gellesch M."/>
            <person name="Goldberg J."/>
            <person name="Griggs A."/>
            <person name="Gujja S."/>
            <person name="Heiman D.I."/>
            <person name="Hepburn T.A."/>
            <person name="Howarth C."/>
            <person name="Jen D."/>
            <person name="Larson L."/>
            <person name="Lewis B."/>
            <person name="Mehta T."/>
            <person name="Park D."/>
            <person name="Pearson M."/>
            <person name="Roberts A."/>
            <person name="Saif S."/>
            <person name="Shea T.D."/>
            <person name="Shenoy N."/>
            <person name="Sisk P."/>
            <person name="Stolte C."/>
            <person name="Sykes S.N."/>
            <person name="Walk T."/>
            <person name="White J."/>
            <person name="Yandava C."/>
            <person name="Straight P."/>
            <person name="Clardy J."/>
            <person name="Hung D."/>
            <person name="Kolter R."/>
            <person name="Mekalanos J."/>
            <person name="Walker S."/>
            <person name="Walsh C.T."/>
            <person name="Wieland B.L.C."/>
            <person name="Ilzarbe M."/>
            <person name="Galagan J."/>
            <person name="Nusbaum C."/>
            <person name="Birren B."/>
        </authorList>
    </citation>
    <scope>NUCLEOTIDE SEQUENCE [LARGE SCALE GENOMIC DNA]</scope>
    <source>
        <strain evidence="6">ATCC 14672 / DSM 40746 / JCM 4963 / KCTC 9882 / NRRL B-12104 / FH 1290</strain>
    </source>
</reference>
<dbReference type="Proteomes" id="UP000003824">
    <property type="component" value="Unassembled WGS sequence"/>
</dbReference>
<sequence>MNARAPSVSSPVTLTDIVSCPVSRTTPSSLRTTKPLADVQTGSSSSGSGKRKTMARSLLAASPGRHAATYVECKSLNGNQSRVPGRAVARVSPTLLDHRSSSPSSPGGTDVAPPEAAKPPTRRQAAAQETRRKLLHAALENFSRRPYGEVTVGDIARTAGVAHGLLSHHFQGKESLYAEVVREIDQQLRAATEFASEGPVVDRLRQHFTAHLRFLAAHEDVALHLVLRRAQATDLASAAFEATREEGVRTICAVLGLDADDPALLLAMRGFGAACDEMSLLWLRNGRPVEAGALAEAWIALLAGSLRAAHALAPRPALREALRTLGQEDAAATADPSPEGTPGSRS</sequence>
<dbReference type="EMBL" id="DS999641">
    <property type="protein sequence ID" value="EFE66585.2"/>
    <property type="molecule type" value="Genomic_DNA"/>
</dbReference>
<dbReference type="SUPFAM" id="SSF46689">
    <property type="entry name" value="Homeodomain-like"/>
    <property type="match status" value="1"/>
</dbReference>
<protein>
    <submittedName>
        <fullName evidence="5">Predicted protein</fullName>
    </submittedName>
</protein>
<dbReference type="InterPro" id="IPR009057">
    <property type="entry name" value="Homeodomain-like_sf"/>
</dbReference>
<feature type="DNA-binding region" description="H-T-H motif" evidence="2">
    <location>
        <begin position="151"/>
        <end position="170"/>
    </location>
</feature>
<evidence type="ECO:0000256" key="3">
    <source>
        <dbReference type="SAM" id="MobiDB-lite"/>
    </source>
</evidence>
<evidence type="ECO:0000256" key="2">
    <source>
        <dbReference type="PROSITE-ProRule" id="PRU00335"/>
    </source>
</evidence>
<dbReference type="Gene3D" id="1.10.357.10">
    <property type="entry name" value="Tetracycline Repressor, domain 2"/>
    <property type="match status" value="1"/>
</dbReference>
<dbReference type="GO" id="GO:0000976">
    <property type="term" value="F:transcription cis-regulatory region binding"/>
    <property type="evidence" value="ECO:0007669"/>
    <property type="project" value="TreeGrafter"/>
</dbReference>
<proteinExistence type="predicted"/>
<feature type="region of interest" description="Disordered" evidence="3">
    <location>
        <begin position="1"/>
        <end position="55"/>
    </location>
</feature>
<dbReference type="PRINTS" id="PR00455">
    <property type="entry name" value="HTHTETR"/>
</dbReference>
<gene>
    <name evidence="5" type="ORF">SSFG_01834</name>
</gene>
<name>D5ZRS2_STRV1</name>
<organism evidence="5 6">
    <name type="scientific">Streptomyces viridosporus (strain ATCC 14672 / DSM 40746 / JCM 4963 / KCTC 9882 / NRRL B-12104 / FH 1290)</name>
    <name type="common">Streptomyces ghanaensis</name>
    <dbReference type="NCBI Taxonomy" id="566461"/>
    <lineage>
        <taxon>Bacteria</taxon>
        <taxon>Bacillati</taxon>
        <taxon>Actinomycetota</taxon>
        <taxon>Actinomycetes</taxon>
        <taxon>Kitasatosporales</taxon>
        <taxon>Streptomycetaceae</taxon>
        <taxon>Streptomyces</taxon>
    </lineage>
</organism>
<dbReference type="InterPro" id="IPR050109">
    <property type="entry name" value="HTH-type_TetR-like_transc_reg"/>
</dbReference>
<dbReference type="PANTHER" id="PTHR30055:SF226">
    <property type="entry name" value="HTH-TYPE TRANSCRIPTIONAL REGULATOR PKSA"/>
    <property type="match status" value="1"/>
</dbReference>
<evidence type="ECO:0000259" key="4">
    <source>
        <dbReference type="PROSITE" id="PS50977"/>
    </source>
</evidence>
<dbReference type="PANTHER" id="PTHR30055">
    <property type="entry name" value="HTH-TYPE TRANSCRIPTIONAL REGULATOR RUTR"/>
    <property type="match status" value="1"/>
</dbReference>
<evidence type="ECO:0000256" key="1">
    <source>
        <dbReference type="ARBA" id="ARBA00023125"/>
    </source>
</evidence>
<dbReference type="Pfam" id="PF00440">
    <property type="entry name" value="TetR_N"/>
    <property type="match status" value="1"/>
</dbReference>
<feature type="domain" description="HTH tetR-type" evidence="4">
    <location>
        <begin position="128"/>
        <end position="188"/>
    </location>
</feature>
<dbReference type="AlphaFoldDB" id="D5ZRS2"/>
<feature type="region of interest" description="Disordered" evidence="3">
    <location>
        <begin position="95"/>
        <end position="130"/>
    </location>
</feature>